<accession>A0AA88SK28</accession>
<dbReference type="EMBL" id="JAUPFM010000010">
    <property type="protein sequence ID" value="KAK2839444.1"/>
    <property type="molecule type" value="Genomic_DNA"/>
</dbReference>
<dbReference type="AlphaFoldDB" id="A0AA88SK28"/>
<evidence type="ECO:0000313" key="2">
    <source>
        <dbReference type="EMBL" id="KAK2839444.1"/>
    </source>
</evidence>
<name>A0AA88SK28_CHASR</name>
<keyword evidence="3" id="KW-1185">Reference proteome</keyword>
<protein>
    <submittedName>
        <fullName evidence="2">Uncharacterized protein</fullName>
    </submittedName>
</protein>
<proteinExistence type="predicted"/>
<sequence>MKATDCPMRGEMRLVTLPHSVGNNLKDQRPMGGSSHTPPLDPSSAAVGTVGLDSSEESINEVFRCPKDIKKESKGFRNKETAEIEEQGPHSLRISSSGALSLPSSAAFLRKVVENPAGRICQEDNDHRSSLQSFFLTDIIIVLHKQIQWSTATSAQGVPLISSENEEASVVTAMCPSGCPVCRTCP</sequence>
<feature type="region of interest" description="Disordered" evidence="1">
    <location>
        <begin position="18"/>
        <end position="47"/>
    </location>
</feature>
<evidence type="ECO:0000256" key="1">
    <source>
        <dbReference type="SAM" id="MobiDB-lite"/>
    </source>
</evidence>
<evidence type="ECO:0000313" key="3">
    <source>
        <dbReference type="Proteomes" id="UP001187415"/>
    </source>
</evidence>
<gene>
    <name evidence="2" type="ORF">Q5P01_013184</name>
</gene>
<organism evidence="2 3">
    <name type="scientific">Channa striata</name>
    <name type="common">Snakehead murrel</name>
    <name type="synonym">Ophicephalus striatus</name>
    <dbReference type="NCBI Taxonomy" id="64152"/>
    <lineage>
        <taxon>Eukaryota</taxon>
        <taxon>Metazoa</taxon>
        <taxon>Chordata</taxon>
        <taxon>Craniata</taxon>
        <taxon>Vertebrata</taxon>
        <taxon>Euteleostomi</taxon>
        <taxon>Actinopterygii</taxon>
        <taxon>Neopterygii</taxon>
        <taxon>Teleostei</taxon>
        <taxon>Neoteleostei</taxon>
        <taxon>Acanthomorphata</taxon>
        <taxon>Anabantaria</taxon>
        <taxon>Anabantiformes</taxon>
        <taxon>Channoidei</taxon>
        <taxon>Channidae</taxon>
        <taxon>Channa</taxon>
    </lineage>
</organism>
<dbReference type="Proteomes" id="UP001187415">
    <property type="component" value="Unassembled WGS sequence"/>
</dbReference>
<comment type="caution">
    <text evidence="2">The sequence shown here is derived from an EMBL/GenBank/DDBJ whole genome shotgun (WGS) entry which is preliminary data.</text>
</comment>
<reference evidence="2" key="1">
    <citation type="submission" date="2023-07" db="EMBL/GenBank/DDBJ databases">
        <title>Chromosome-level Genome Assembly of Striped Snakehead (Channa striata).</title>
        <authorList>
            <person name="Liu H."/>
        </authorList>
    </citation>
    <scope>NUCLEOTIDE SEQUENCE</scope>
    <source>
        <strain evidence="2">Gz</strain>
        <tissue evidence="2">Muscle</tissue>
    </source>
</reference>